<evidence type="ECO:0000313" key="3">
    <source>
        <dbReference type="Proteomes" id="UP001199919"/>
    </source>
</evidence>
<accession>A0ABS8U3E7</accession>
<keyword evidence="3" id="KW-1185">Reference proteome</keyword>
<evidence type="ECO:0000313" key="2">
    <source>
        <dbReference type="EMBL" id="MCD8740372.1"/>
    </source>
</evidence>
<gene>
    <name evidence="2" type="ORF">LT679_07140</name>
</gene>
<evidence type="ECO:0000256" key="1">
    <source>
        <dbReference type="SAM" id="MobiDB-lite"/>
    </source>
</evidence>
<name>A0ABS8U3E7_9SPHI</name>
<comment type="caution">
    <text evidence="2">The sequence shown here is derived from an EMBL/GenBank/DDBJ whole genome shotgun (WGS) entry which is preliminary data.</text>
</comment>
<feature type="compositionally biased region" description="Basic and acidic residues" evidence="1">
    <location>
        <begin position="47"/>
        <end position="60"/>
    </location>
</feature>
<sequence length="60" mass="6901">MKIEIEVSREQFDKLIRLIDNEPSLEALKQQLKNGQAFADDSQTGELPREGDNAIIKRME</sequence>
<organism evidence="2 3">
    <name type="scientific">Mucilaginibacter roseus</name>
    <dbReference type="NCBI Taxonomy" id="1528868"/>
    <lineage>
        <taxon>Bacteria</taxon>
        <taxon>Pseudomonadati</taxon>
        <taxon>Bacteroidota</taxon>
        <taxon>Sphingobacteriia</taxon>
        <taxon>Sphingobacteriales</taxon>
        <taxon>Sphingobacteriaceae</taxon>
        <taxon>Mucilaginibacter</taxon>
    </lineage>
</organism>
<dbReference type="RefSeq" id="WP_232176771.1">
    <property type="nucleotide sequence ID" value="NZ_JAJPWV010000002.1"/>
</dbReference>
<dbReference type="EMBL" id="JAJPWV010000002">
    <property type="protein sequence ID" value="MCD8740372.1"/>
    <property type="molecule type" value="Genomic_DNA"/>
</dbReference>
<reference evidence="2 3" key="1">
    <citation type="submission" date="2021-12" db="EMBL/GenBank/DDBJ databases">
        <title>Mucilaginibacter roseus genome.</title>
        <authorList>
            <person name="Ferreira J.R."/>
            <person name="Newman J.D."/>
        </authorList>
    </citation>
    <scope>NUCLEOTIDE SEQUENCE [LARGE SCALE GENOMIC DNA]</scope>
    <source>
        <strain evidence="2 3">LMG 28454</strain>
    </source>
</reference>
<feature type="region of interest" description="Disordered" evidence="1">
    <location>
        <begin position="36"/>
        <end position="60"/>
    </location>
</feature>
<protein>
    <submittedName>
        <fullName evidence="2">Uncharacterized protein</fullName>
    </submittedName>
</protein>
<dbReference type="Proteomes" id="UP001199919">
    <property type="component" value="Unassembled WGS sequence"/>
</dbReference>
<proteinExistence type="predicted"/>